<dbReference type="Pfam" id="PF00348">
    <property type="entry name" value="polyprenyl_synt"/>
    <property type="match status" value="1"/>
</dbReference>
<evidence type="ECO:0000313" key="8">
    <source>
        <dbReference type="Proteomes" id="UP000183530"/>
    </source>
</evidence>
<dbReference type="SUPFAM" id="SSF48576">
    <property type="entry name" value="Terpenoid synthases"/>
    <property type="match status" value="1"/>
</dbReference>
<comment type="similarity">
    <text evidence="2 6">Belongs to the FPP/GGPP synthase family.</text>
</comment>
<dbReference type="GO" id="GO:0008299">
    <property type="term" value="P:isoprenoid biosynthetic process"/>
    <property type="evidence" value="ECO:0007669"/>
    <property type="project" value="InterPro"/>
</dbReference>
<protein>
    <recommendedName>
        <fullName evidence="9">Geranylgeranyl pyrophosphate synthase</fullName>
    </recommendedName>
</protein>
<dbReference type="RefSeq" id="WP_071894082.1">
    <property type="nucleotide sequence ID" value="NZ_CP018135.1"/>
</dbReference>
<organism evidence="7 8">
    <name type="scientific">Neomicrococcus aestuarii</name>
    <dbReference type="NCBI Taxonomy" id="556325"/>
    <lineage>
        <taxon>Bacteria</taxon>
        <taxon>Bacillati</taxon>
        <taxon>Actinomycetota</taxon>
        <taxon>Actinomycetes</taxon>
        <taxon>Micrococcales</taxon>
        <taxon>Micrococcaceae</taxon>
        <taxon>Neomicrococcus</taxon>
    </lineage>
</organism>
<dbReference type="InterPro" id="IPR000092">
    <property type="entry name" value="Polyprenyl_synt"/>
</dbReference>
<sequence length="389" mass="42488">MVDVAADRSTYPHYTAEIDAVLQRIMLRGRNRSTAYGPPFSHIWDLANSCLTGGKLLRPRLLMEVFDSLTADQDGIRWLKEPSTSSPAEVRRDATLEIAAGIELLHYAFVIHDDLIDEDLTRRGKPNLMGSLLKEMEEPRGTETLGETENPGQNQSKDVHFVRSVGLLVGDLMLSSAHHVFATADLPRSARLRLLDLVDHTVTESCVGELKDVGLSDGVLDPALEATLEMTRLKTATYTFEFPLRAAAILAGASIDIEATLASIGRDLGVAFQLQDDILSAFGDEFVHGKDAYSDFREGKETPLIAFARTTSAWPAIQQRFGADDFKCTDGELLSSLLRECGAEEFVRTMISELFERVVTSASSKLAAGSPSLARCIVDLAASLEGRAT</sequence>
<evidence type="ECO:0000256" key="6">
    <source>
        <dbReference type="RuleBase" id="RU004466"/>
    </source>
</evidence>
<reference evidence="7 8" key="1">
    <citation type="submission" date="2016-11" db="EMBL/GenBank/DDBJ databases">
        <title>Genome sequencing of Zhihengliuella aestuarii B18 antagonistic to Plasmodiophora brassicae.</title>
        <authorList>
            <person name="Luo Y."/>
        </authorList>
    </citation>
    <scope>NUCLEOTIDE SEQUENCE [LARGE SCALE GENOMIC DNA]</scope>
    <source>
        <strain evidence="7 8">B18</strain>
    </source>
</reference>
<gene>
    <name evidence="7" type="ORF">BHE16_05740</name>
</gene>
<dbReference type="Gene3D" id="1.10.600.10">
    <property type="entry name" value="Farnesyl Diphosphate Synthase"/>
    <property type="match status" value="1"/>
</dbReference>
<dbReference type="STRING" id="556325.BHE16_05740"/>
<dbReference type="PANTHER" id="PTHR12001">
    <property type="entry name" value="GERANYLGERANYL PYROPHOSPHATE SYNTHASE"/>
    <property type="match status" value="1"/>
</dbReference>
<evidence type="ECO:0000256" key="2">
    <source>
        <dbReference type="ARBA" id="ARBA00006706"/>
    </source>
</evidence>
<dbReference type="PROSITE" id="PS00723">
    <property type="entry name" value="POLYPRENYL_SYNTHASE_1"/>
    <property type="match status" value="1"/>
</dbReference>
<dbReference type="InterPro" id="IPR008949">
    <property type="entry name" value="Isoprenoid_synthase_dom_sf"/>
</dbReference>
<dbReference type="OrthoDB" id="4497239at2"/>
<name>A0A1L2ZNI7_9MICC</name>
<evidence type="ECO:0000256" key="3">
    <source>
        <dbReference type="ARBA" id="ARBA00022679"/>
    </source>
</evidence>
<dbReference type="GO" id="GO:0004659">
    <property type="term" value="F:prenyltransferase activity"/>
    <property type="evidence" value="ECO:0007669"/>
    <property type="project" value="InterPro"/>
</dbReference>
<dbReference type="Proteomes" id="UP000183530">
    <property type="component" value="Chromosome"/>
</dbReference>
<dbReference type="GO" id="GO:0046872">
    <property type="term" value="F:metal ion binding"/>
    <property type="evidence" value="ECO:0007669"/>
    <property type="project" value="UniProtKB-KW"/>
</dbReference>
<dbReference type="KEGG" id="nae:BHE16_05740"/>
<evidence type="ECO:0000256" key="1">
    <source>
        <dbReference type="ARBA" id="ARBA00001946"/>
    </source>
</evidence>
<keyword evidence="4" id="KW-0479">Metal-binding</keyword>
<keyword evidence="5" id="KW-0460">Magnesium</keyword>
<dbReference type="SFLD" id="SFLDS00005">
    <property type="entry name" value="Isoprenoid_Synthase_Type_I"/>
    <property type="match status" value="1"/>
</dbReference>
<keyword evidence="3 6" id="KW-0808">Transferase</keyword>
<dbReference type="PANTHER" id="PTHR12001:SF85">
    <property type="entry name" value="SHORT CHAIN ISOPRENYL DIPHOSPHATE SYNTHASE"/>
    <property type="match status" value="1"/>
</dbReference>
<proteinExistence type="inferred from homology"/>
<dbReference type="AlphaFoldDB" id="A0A1L2ZNI7"/>
<evidence type="ECO:0000256" key="4">
    <source>
        <dbReference type="ARBA" id="ARBA00022723"/>
    </source>
</evidence>
<keyword evidence="8" id="KW-1185">Reference proteome</keyword>
<dbReference type="EMBL" id="CP018135">
    <property type="protein sequence ID" value="APF40601.1"/>
    <property type="molecule type" value="Genomic_DNA"/>
</dbReference>
<evidence type="ECO:0000256" key="5">
    <source>
        <dbReference type="ARBA" id="ARBA00022842"/>
    </source>
</evidence>
<comment type="cofactor">
    <cofactor evidence="1">
        <name>Mg(2+)</name>
        <dbReference type="ChEBI" id="CHEBI:18420"/>
    </cofactor>
</comment>
<evidence type="ECO:0000313" key="7">
    <source>
        <dbReference type="EMBL" id="APF40601.1"/>
    </source>
</evidence>
<accession>A0A1L2ZNI7</accession>
<dbReference type="InterPro" id="IPR033749">
    <property type="entry name" value="Polyprenyl_synt_CS"/>
</dbReference>
<evidence type="ECO:0008006" key="9">
    <source>
        <dbReference type="Google" id="ProtNLM"/>
    </source>
</evidence>